<evidence type="ECO:0000256" key="2">
    <source>
        <dbReference type="ARBA" id="ARBA00022723"/>
    </source>
</evidence>
<evidence type="ECO:0000313" key="4">
    <source>
        <dbReference type="EMBL" id="MBA1373697.1"/>
    </source>
</evidence>
<evidence type="ECO:0000256" key="1">
    <source>
        <dbReference type="ARBA" id="ARBA00022617"/>
    </source>
</evidence>
<keyword evidence="1" id="KW-0349">Heme</keyword>
<dbReference type="Gene3D" id="3.30.70.3420">
    <property type="match status" value="1"/>
</dbReference>
<dbReference type="SUPFAM" id="SSF54909">
    <property type="entry name" value="Dimeric alpha+beta barrel"/>
    <property type="match status" value="1"/>
</dbReference>
<protein>
    <submittedName>
        <fullName evidence="4">Chlorite dismutase</fullName>
    </submittedName>
</protein>
<organism evidence="4 5">
    <name type="scientific">Sphingomonas ursincola</name>
    <dbReference type="NCBI Taxonomy" id="56361"/>
    <lineage>
        <taxon>Bacteria</taxon>
        <taxon>Pseudomonadati</taxon>
        <taxon>Pseudomonadota</taxon>
        <taxon>Alphaproteobacteria</taxon>
        <taxon>Sphingomonadales</taxon>
        <taxon>Sphingomonadaceae</taxon>
        <taxon>Sphingomonas</taxon>
    </lineage>
</organism>
<dbReference type="GO" id="GO:0020037">
    <property type="term" value="F:heme binding"/>
    <property type="evidence" value="ECO:0007669"/>
    <property type="project" value="InterPro"/>
</dbReference>
<keyword evidence="2" id="KW-0479">Metal-binding</keyword>
<reference evidence="4 5" key="1">
    <citation type="journal article" date="1994" name="Int. J. Syst. Bacteriol.">
        <title>Phylogenetic positions of novel aerobic, bacteriochlorophyll a-containing bacteria and description of Roseococcus thiosulfatophilus gen. nov., sp. nov., Erythromicrobium ramosum gen. nov., sp. nov., and Erythrobacter litoralis sp. nov.</title>
        <authorList>
            <person name="Yurkov V."/>
            <person name="Stackebrandt E."/>
            <person name="Holmes A."/>
            <person name="Fuerst J.A."/>
            <person name="Hugenholtz P."/>
            <person name="Golecki J."/>
            <person name="Gad'on N."/>
            <person name="Gorlenko V.M."/>
            <person name="Kompantseva E.I."/>
            <person name="Drews G."/>
        </authorList>
    </citation>
    <scope>NUCLEOTIDE SEQUENCE [LARGE SCALE GENOMIC DNA]</scope>
    <source>
        <strain evidence="4 5">KR-99</strain>
    </source>
</reference>
<dbReference type="Proteomes" id="UP000589292">
    <property type="component" value="Unassembled WGS sequence"/>
</dbReference>
<evidence type="ECO:0000313" key="5">
    <source>
        <dbReference type="Proteomes" id="UP000589292"/>
    </source>
</evidence>
<dbReference type="Pfam" id="PF06778">
    <property type="entry name" value="Chlor_dismutase"/>
    <property type="match status" value="1"/>
</dbReference>
<dbReference type="AlphaFoldDB" id="A0A7V8RC20"/>
<keyword evidence="5" id="KW-1185">Reference proteome</keyword>
<dbReference type="GO" id="GO:0046872">
    <property type="term" value="F:metal ion binding"/>
    <property type="evidence" value="ECO:0007669"/>
    <property type="project" value="UniProtKB-KW"/>
</dbReference>
<dbReference type="RefSeq" id="WP_181266671.1">
    <property type="nucleotide sequence ID" value="NZ_BAAAGB010000002.1"/>
</dbReference>
<dbReference type="GO" id="GO:0016491">
    <property type="term" value="F:oxidoreductase activity"/>
    <property type="evidence" value="ECO:0007669"/>
    <property type="project" value="InterPro"/>
</dbReference>
<comment type="caution">
    <text evidence="4">The sequence shown here is derived from an EMBL/GenBank/DDBJ whole genome shotgun (WGS) entry which is preliminary data.</text>
</comment>
<sequence>MVRAVSYGVSAPLTVAFHAGSQGEWRVVRQTTRIGGELPVAARIGTGSPVDTPLWTLTGFTSNLRYTTASERQRLDARSAPLGRSEARMAALIPIRKSAAWWAMAQDERRAVYERSGHTPIGLGYLPGIARRLHHCRDLGEPFDFLTWFEFEPELEGEFDDLLARLRITEEWRYIDREIDIRLIRTD</sequence>
<dbReference type="InterPro" id="IPR010644">
    <property type="entry name" value="ChdC/CLD"/>
</dbReference>
<keyword evidence="3" id="KW-0408">Iron</keyword>
<evidence type="ECO:0000256" key="3">
    <source>
        <dbReference type="ARBA" id="ARBA00023004"/>
    </source>
</evidence>
<dbReference type="InterPro" id="IPR011008">
    <property type="entry name" value="Dimeric_a/b-barrel"/>
</dbReference>
<proteinExistence type="predicted"/>
<dbReference type="EMBL" id="VDES01000001">
    <property type="protein sequence ID" value="MBA1373697.1"/>
    <property type="molecule type" value="Genomic_DNA"/>
</dbReference>
<name>A0A7V8RC20_9SPHN</name>
<accession>A0A7V8RC20</accession>
<gene>
    <name evidence="4" type="ORF">FG486_05055</name>
</gene>